<organism evidence="3 4">
    <name type="scientific">Geomonas terrae</name>
    <dbReference type="NCBI Taxonomy" id="2562681"/>
    <lineage>
        <taxon>Bacteria</taxon>
        <taxon>Pseudomonadati</taxon>
        <taxon>Thermodesulfobacteriota</taxon>
        <taxon>Desulfuromonadia</taxon>
        <taxon>Geobacterales</taxon>
        <taxon>Geobacteraceae</taxon>
        <taxon>Geomonas</taxon>
    </lineage>
</organism>
<evidence type="ECO:0000313" key="3">
    <source>
        <dbReference type="EMBL" id="TGU72486.1"/>
    </source>
</evidence>
<name>A0A4S1CHC1_9BACT</name>
<protein>
    <submittedName>
        <fullName evidence="3">Uncharacterized protein</fullName>
    </submittedName>
</protein>
<evidence type="ECO:0000256" key="1">
    <source>
        <dbReference type="SAM" id="MobiDB-lite"/>
    </source>
</evidence>
<gene>
    <name evidence="3" type="ORF">E4633_09280</name>
</gene>
<reference evidence="3 4" key="1">
    <citation type="submission" date="2019-04" db="EMBL/GenBank/DDBJ databases">
        <title>Geobacter oryzae sp. nov., ferric-reducing bacteria isolated from paddy soil.</title>
        <authorList>
            <person name="Xu Z."/>
            <person name="Masuda Y."/>
            <person name="Itoh H."/>
            <person name="Senoo K."/>
        </authorList>
    </citation>
    <scope>NUCLEOTIDE SEQUENCE [LARGE SCALE GENOMIC DNA]</scope>
    <source>
        <strain evidence="3 4">Red111</strain>
    </source>
</reference>
<proteinExistence type="predicted"/>
<comment type="caution">
    <text evidence="3">The sequence shown here is derived from an EMBL/GenBank/DDBJ whole genome shotgun (WGS) entry which is preliminary data.</text>
</comment>
<evidence type="ECO:0000313" key="4">
    <source>
        <dbReference type="Proteomes" id="UP000306416"/>
    </source>
</evidence>
<dbReference type="RefSeq" id="WP_135869963.1">
    <property type="nucleotide sequence ID" value="NZ_SRSC01000002.1"/>
</dbReference>
<keyword evidence="2" id="KW-0732">Signal</keyword>
<feature type="region of interest" description="Disordered" evidence="1">
    <location>
        <begin position="66"/>
        <end position="101"/>
    </location>
</feature>
<sequence length="101" mass="10971">MKKTTLVIFAVLSLQCGARVAGADTVEITYNSGKVQTIELEGKAKEVHDIRLKEVTTVPLPEKIRDLFKGEKPGQQPSGNEQPPAAKKTGPTFKWAPPVSE</sequence>
<accession>A0A4S1CHC1</accession>
<dbReference type="Proteomes" id="UP000306416">
    <property type="component" value="Unassembled WGS sequence"/>
</dbReference>
<keyword evidence="4" id="KW-1185">Reference proteome</keyword>
<evidence type="ECO:0000256" key="2">
    <source>
        <dbReference type="SAM" id="SignalP"/>
    </source>
</evidence>
<dbReference type="AlphaFoldDB" id="A0A4S1CHC1"/>
<feature type="chain" id="PRO_5020894820" evidence="2">
    <location>
        <begin position="24"/>
        <end position="101"/>
    </location>
</feature>
<feature type="signal peptide" evidence="2">
    <location>
        <begin position="1"/>
        <end position="23"/>
    </location>
</feature>
<dbReference type="EMBL" id="SRSC01000002">
    <property type="protein sequence ID" value="TGU72486.1"/>
    <property type="molecule type" value="Genomic_DNA"/>
</dbReference>